<dbReference type="AlphaFoldDB" id="A0A6A4FNE2"/>
<organism evidence="3 5">
    <name type="scientific">Phytophthora rubi</name>
    <dbReference type="NCBI Taxonomy" id="129364"/>
    <lineage>
        <taxon>Eukaryota</taxon>
        <taxon>Sar</taxon>
        <taxon>Stramenopiles</taxon>
        <taxon>Oomycota</taxon>
        <taxon>Peronosporomycetes</taxon>
        <taxon>Peronosporales</taxon>
        <taxon>Peronosporaceae</taxon>
        <taxon>Phytophthora</taxon>
    </lineage>
</organism>
<name>A0A6A4FNE2_9STRA</name>
<accession>A0A6A4FNE2</accession>
<gene>
    <name evidence="2" type="ORF">PR001_g3272</name>
    <name evidence="3" type="ORF">PR003_g11414</name>
</gene>
<evidence type="ECO:0000313" key="2">
    <source>
        <dbReference type="EMBL" id="KAE9049491.1"/>
    </source>
</evidence>
<evidence type="ECO:0000313" key="3">
    <source>
        <dbReference type="EMBL" id="KAE9338634.1"/>
    </source>
</evidence>
<evidence type="ECO:0000313" key="4">
    <source>
        <dbReference type="Proteomes" id="UP000429607"/>
    </source>
</evidence>
<dbReference type="Proteomes" id="UP000429607">
    <property type="component" value="Unassembled WGS sequence"/>
</dbReference>
<comment type="caution">
    <text evidence="3">The sequence shown here is derived from an EMBL/GenBank/DDBJ whole genome shotgun (WGS) entry which is preliminary data.</text>
</comment>
<evidence type="ECO:0000256" key="1">
    <source>
        <dbReference type="SAM" id="MobiDB-lite"/>
    </source>
</evidence>
<proteinExistence type="predicted"/>
<sequence>MRQTCATTSTSSVGTQTADAMVSRFLSEQDAQRLESDDSLPTPELGPHGEVLAPTRHDLSVDPSTLGRTRPVGVPASNDHLLRHIHPQDGYGGLEASVQVEELDHVDLMDLQEFFAKNGPPVADLVLRSRAEATSGDELESALRSIPVQRERAALLSGYRADNLAERTFSTAFLLRRILDRYRRVCHLLNASASGSRQDALKSSRSTLAAQAFA</sequence>
<dbReference type="EMBL" id="QXFT01000656">
    <property type="protein sequence ID" value="KAE9338634.1"/>
    <property type="molecule type" value="Genomic_DNA"/>
</dbReference>
<protein>
    <submittedName>
        <fullName evidence="3">Uncharacterized protein</fullName>
    </submittedName>
</protein>
<keyword evidence="5" id="KW-1185">Reference proteome</keyword>
<evidence type="ECO:0000313" key="5">
    <source>
        <dbReference type="Proteomes" id="UP000434957"/>
    </source>
</evidence>
<feature type="region of interest" description="Disordered" evidence="1">
    <location>
        <begin position="30"/>
        <end position="67"/>
    </location>
</feature>
<dbReference type="EMBL" id="QXFV01000120">
    <property type="protein sequence ID" value="KAE9049491.1"/>
    <property type="molecule type" value="Genomic_DNA"/>
</dbReference>
<dbReference type="Proteomes" id="UP000434957">
    <property type="component" value="Unassembled WGS sequence"/>
</dbReference>
<reference evidence="3 5" key="1">
    <citation type="submission" date="2018-08" db="EMBL/GenBank/DDBJ databases">
        <title>Genomic investigation of the strawberry pathogen Phytophthora fragariae indicates pathogenicity is determined by transcriptional variation in three key races.</title>
        <authorList>
            <person name="Adams T.M."/>
            <person name="Armitage A.D."/>
            <person name="Sobczyk M.K."/>
            <person name="Bates H.J."/>
            <person name="Dunwell J.M."/>
            <person name="Nellist C.F."/>
            <person name="Harrison R.J."/>
        </authorList>
    </citation>
    <scope>NUCLEOTIDE SEQUENCE [LARGE SCALE GENOMIC DNA]</scope>
    <source>
        <strain evidence="2 4">SCRP249</strain>
        <strain evidence="3 5">SCRP333</strain>
    </source>
</reference>